<evidence type="ECO:0000313" key="5">
    <source>
        <dbReference type="EMBL" id="MFC3120814.1"/>
    </source>
</evidence>
<evidence type="ECO:0000256" key="1">
    <source>
        <dbReference type="ARBA" id="ARBA00023002"/>
    </source>
</evidence>
<dbReference type="PIRSF" id="PIRSF001499">
    <property type="entry name" value="Chor_mut_pdh_Tpr"/>
    <property type="match status" value="1"/>
</dbReference>
<dbReference type="Gene3D" id="1.10.3660.10">
    <property type="entry name" value="6-phosphogluconate dehydrogenase C-terminal like domain"/>
    <property type="match status" value="1"/>
</dbReference>
<dbReference type="GO" id="GO:0008977">
    <property type="term" value="F:prephenate dehydrogenase (NAD+) activity"/>
    <property type="evidence" value="ECO:0007669"/>
    <property type="project" value="UniProtKB-EC"/>
</dbReference>
<dbReference type="SUPFAM" id="SSF51735">
    <property type="entry name" value="NAD(P)-binding Rossmann-fold domains"/>
    <property type="match status" value="1"/>
</dbReference>
<dbReference type="InterPro" id="IPR036979">
    <property type="entry name" value="CM_dom_sf"/>
</dbReference>
<evidence type="ECO:0000313" key="6">
    <source>
        <dbReference type="Proteomes" id="UP001595478"/>
    </source>
</evidence>
<dbReference type="InterPro" id="IPR050812">
    <property type="entry name" value="Preph/Arog_dehydrog"/>
</dbReference>
<dbReference type="SMART" id="SM00830">
    <property type="entry name" value="CM_2"/>
    <property type="match status" value="1"/>
</dbReference>
<dbReference type="Gene3D" id="1.20.59.10">
    <property type="entry name" value="Chorismate mutase"/>
    <property type="match status" value="1"/>
</dbReference>
<dbReference type="InterPro" id="IPR036291">
    <property type="entry name" value="NAD(P)-bd_dom_sf"/>
</dbReference>
<protein>
    <recommendedName>
        <fullName evidence="2">T-protein</fullName>
    </recommendedName>
</protein>
<dbReference type="NCBIfam" id="NF008400">
    <property type="entry name" value="PRK11199.1"/>
    <property type="match status" value="1"/>
</dbReference>
<evidence type="ECO:0000259" key="3">
    <source>
        <dbReference type="PROSITE" id="PS51168"/>
    </source>
</evidence>
<dbReference type="Pfam" id="PF01817">
    <property type="entry name" value="CM_2"/>
    <property type="match status" value="1"/>
</dbReference>
<dbReference type="InterPro" id="IPR036263">
    <property type="entry name" value="Chorismate_II_sf"/>
</dbReference>
<dbReference type="Proteomes" id="UP001595478">
    <property type="component" value="Unassembled WGS sequence"/>
</dbReference>
<comment type="subcellular location">
    <subcellularLocation>
        <location evidence="2">Cytoplasm</location>
    </subcellularLocation>
</comment>
<comment type="pathway">
    <text evidence="2">Amino-acid biosynthesis; L-tyrosine biosynthesis; (4-hydroxyphenyl)pyruvate from prephenate (NAD(+) route): step 1/1.</text>
</comment>
<dbReference type="PANTHER" id="PTHR21363">
    <property type="entry name" value="PREPHENATE DEHYDROGENASE"/>
    <property type="match status" value="1"/>
</dbReference>
<dbReference type="Pfam" id="PF02153">
    <property type="entry name" value="PDH_N"/>
    <property type="match status" value="1"/>
</dbReference>
<dbReference type="InterPro" id="IPR046826">
    <property type="entry name" value="PDH_N"/>
</dbReference>
<keyword evidence="2" id="KW-0520">NAD</keyword>
<keyword evidence="2 5" id="KW-0413">Isomerase</keyword>
<keyword evidence="2" id="KW-0057">Aromatic amino acid biosynthesis</keyword>
<dbReference type="PROSITE" id="PS51176">
    <property type="entry name" value="PDH_ADH"/>
    <property type="match status" value="1"/>
</dbReference>
<dbReference type="PROSITE" id="PS51168">
    <property type="entry name" value="CHORISMATE_MUT_2"/>
    <property type="match status" value="1"/>
</dbReference>
<dbReference type="InterPro" id="IPR002701">
    <property type="entry name" value="CM_II_prokaryot"/>
</dbReference>
<dbReference type="InterPro" id="IPR008927">
    <property type="entry name" value="6-PGluconate_DH-like_C_sf"/>
</dbReference>
<evidence type="ECO:0000256" key="2">
    <source>
        <dbReference type="PIRNR" id="PIRNR001499"/>
    </source>
</evidence>
<comment type="caution">
    <text evidence="5">The sequence shown here is derived from an EMBL/GenBank/DDBJ whole genome shotgun (WGS) entry which is preliminary data.</text>
</comment>
<dbReference type="SUPFAM" id="SSF48179">
    <property type="entry name" value="6-phosphogluconate dehydrogenase C-terminal domain-like"/>
    <property type="match status" value="1"/>
</dbReference>
<dbReference type="InterPro" id="IPR046825">
    <property type="entry name" value="PDH_C"/>
</dbReference>
<proteinExistence type="predicted"/>
<dbReference type="SUPFAM" id="SSF48600">
    <property type="entry name" value="Chorismate mutase II"/>
    <property type="match status" value="1"/>
</dbReference>
<reference evidence="6" key="1">
    <citation type="journal article" date="2019" name="Int. J. Syst. Evol. Microbiol.">
        <title>The Global Catalogue of Microorganisms (GCM) 10K type strain sequencing project: providing services to taxonomists for standard genome sequencing and annotation.</title>
        <authorList>
            <consortium name="The Broad Institute Genomics Platform"/>
            <consortium name="The Broad Institute Genome Sequencing Center for Infectious Disease"/>
            <person name="Wu L."/>
            <person name="Ma J."/>
        </authorList>
    </citation>
    <scope>NUCLEOTIDE SEQUENCE [LARGE SCALE GENOMIC DNA]</scope>
    <source>
        <strain evidence="6">KCTC 52473</strain>
    </source>
</reference>
<dbReference type="GO" id="GO:0004106">
    <property type="term" value="F:chorismate mutase activity"/>
    <property type="evidence" value="ECO:0007669"/>
    <property type="project" value="UniProtKB-EC"/>
</dbReference>
<comment type="pathway">
    <text evidence="2">Metabolic intermediate biosynthesis; prephenate biosynthesis; prephenate from chorismate: step 1/1.</text>
</comment>
<dbReference type="EMBL" id="JBHRSW010000005">
    <property type="protein sequence ID" value="MFC3120814.1"/>
    <property type="molecule type" value="Genomic_DNA"/>
</dbReference>
<organism evidence="5 6">
    <name type="scientific">Agaribacter flavus</name>
    <dbReference type="NCBI Taxonomy" id="1902781"/>
    <lineage>
        <taxon>Bacteria</taxon>
        <taxon>Pseudomonadati</taxon>
        <taxon>Pseudomonadota</taxon>
        <taxon>Gammaproteobacteria</taxon>
        <taxon>Alteromonadales</taxon>
        <taxon>Alteromonadaceae</taxon>
        <taxon>Agaribacter</taxon>
    </lineage>
</organism>
<dbReference type="InterPro" id="IPR003099">
    <property type="entry name" value="Prephen_DH"/>
</dbReference>
<evidence type="ECO:0000259" key="4">
    <source>
        <dbReference type="PROSITE" id="PS51176"/>
    </source>
</evidence>
<dbReference type="Gene3D" id="3.40.50.720">
    <property type="entry name" value="NAD(P)-binding Rossmann-like Domain"/>
    <property type="match status" value="1"/>
</dbReference>
<dbReference type="InterPro" id="IPR011277">
    <property type="entry name" value="CM_T"/>
</dbReference>
<dbReference type="RefSeq" id="WP_376918940.1">
    <property type="nucleotide sequence ID" value="NZ_JBHRSW010000005.1"/>
</dbReference>
<dbReference type="PANTHER" id="PTHR21363:SF0">
    <property type="entry name" value="PREPHENATE DEHYDROGENASE [NADP(+)]"/>
    <property type="match status" value="1"/>
</dbReference>
<keyword evidence="6" id="KW-1185">Reference proteome</keyword>
<keyword evidence="1 2" id="KW-0560">Oxidoreductase</keyword>
<dbReference type="Pfam" id="PF20463">
    <property type="entry name" value="PDH_C"/>
    <property type="match status" value="1"/>
</dbReference>
<keyword evidence="2" id="KW-0963">Cytoplasm</keyword>
<sequence length="384" mass="43210">MTDSQQPSLDASLSALREQIDEVDSALVDLLKRRTDITTKVGQLKSKHAKPVYVPERERALIQARREQAEQAGINPDLIEDILRRTFRESYHSQHAEYARVNPNLNRVVVVGGNGALGKVFVNLFAQSSYDVSVLDKDDWDKAESLLADAELVIIAVPINKTESVIDTLPKLPKNCILADITSVKTKPLAAMLRKHSGPVVGLHPMFGPDAPGMIKQVVVVCHGRGQTQYAWFLEQMKLWGASLHISQADTHDKAMSIIQVMRHFSSFVYGLHLCNEDPDINELMAFSSPIYRLELAMVGRLFAQAPELYADIIFENSENVQLLERFIERYTDSTELLKQSDKAKFIAQFKTVSEWFGDYASQCLADSKQMLLKADDSHLLRKK</sequence>
<dbReference type="InterPro" id="IPR008244">
    <property type="entry name" value="Chor_mut/prephenate_DH_T"/>
</dbReference>
<accession>A0ABV7FKI7</accession>
<feature type="domain" description="Chorismate mutase" evidence="3">
    <location>
        <begin position="7"/>
        <end position="98"/>
    </location>
</feature>
<keyword evidence="2" id="KW-0827">Tyrosine biosynthesis</keyword>
<name>A0ABV7FKI7_9ALTE</name>
<gene>
    <name evidence="5" type="primary">tyrA</name>
    <name evidence="5" type="ORF">ACFOHL_04235</name>
</gene>
<keyword evidence="2" id="KW-0028">Amino-acid biosynthesis</keyword>
<feature type="domain" description="Prephenate/arogenate dehydrogenase" evidence="4">
    <location>
        <begin position="106"/>
        <end position="368"/>
    </location>
</feature>
<dbReference type="NCBIfam" id="TIGR01799">
    <property type="entry name" value="CM_T"/>
    <property type="match status" value="1"/>
</dbReference>